<dbReference type="Pfam" id="PF00691">
    <property type="entry name" value="OmpA"/>
    <property type="match status" value="1"/>
</dbReference>
<sequence length="423" mass="46374">MIPIIMKRSSLFVCGMLAAVFAVASASDAVAQENANRDSLGRIVRGPYETNGAWDNWFIGVGGGINLFEDGWFGGNGYHQTRVAPALDVNIGKWWTPSVGFRVGYSGLRGNGWIAEPTVYASEFNEAKNMYKEKVNFAYIHGDIMWNISNAFSGYKETRFWNVSPYVSTGLLHGYGVSGVSAKNNQFALGVGIYNTMRLSDRVNLTLDARQLMFKGTFNGNAGGVASMSSITFGVAVNLGKTGWKRATVVPEGYAPYNVAEVKALRADSERYAKAVEKLAAANASLADENAALKDQMSDLEKAALEAAAAKRMTVTPGAVFFTIGQTELDEKELYHLDFYIRNVIEQDSDATFVLTGYADKDTGGKKRNQYLSEKRVEYVLDLLKTKYNVSEERLIIKAVGADTAFIEGKPLLNRCVVLEYAE</sequence>
<feature type="domain" description="OmpA-like" evidence="4">
    <location>
        <begin position="309"/>
        <end position="423"/>
    </location>
</feature>
<dbReference type="AlphaFoldDB" id="A0A9D9EVC9"/>
<dbReference type="PROSITE" id="PS51123">
    <property type="entry name" value="OMPA_2"/>
    <property type="match status" value="1"/>
</dbReference>
<keyword evidence="2" id="KW-0175">Coiled coil</keyword>
<evidence type="ECO:0000256" key="2">
    <source>
        <dbReference type="SAM" id="Coils"/>
    </source>
</evidence>
<dbReference type="Gene3D" id="3.30.1330.60">
    <property type="entry name" value="OmpA-like domain"/>
    <property type="match status" value="1"/>
</dbReference>
<accession>A0A9D9EVC9</accession>
<evidence type="ECO:0000259" key="4">
    <source>
        <dbReference type="PROSITE" id="PS51123"/>
    </source>
</evidence>
<organism evidence="5 6">
    <name type="scientific">Candidatus Cryptobacteroides intestinavium</name>
    <dbReference type="NCBI Taxonomy" id="2840766"/>
    <lineage>
        <taxon>Bacteria</taxon>
        <taxon>Pseudomonadati</taxon>
        <taxon>Bacteroidota</taxon>
        <taxon>Bacteroidia</taxon>
        <taxon>Bacteroidales</taxon>
        <taxon>Candidatus Cryptobacteroides</taxon>
    </lineage>
</organism>
<dbReference type="Proteomes" id="UP000823661">
    <property type="component" value="Unassembled WGS sequence"/>
</dbReference>
<evidence type="ECO:0000256" key="1">
    <source>
        <dbReference type="PROSITE-ProRule" id="PRU00473"/>
    </source>
</evidence>
<feature type="coiled-coil region" evidence="2">
    <location>
        <begin position="276"/>
        <end position="310"/>
    </location>
</feature>
<evidence type="ECO:0000256" key="3">
    <source>
        <dbReference type="SAM" id="SignalP"/>
    </source>
</evidence>
<dbReference type="InterPro" id="IPR006665">
    <property type="entry name" value="OmpA-like"/>
</dbReference>
<dbReference type="EMBL" id="JADIMI010000082">
    <property type="protein sequence ID" value="MBO8452933.1"/>
    <property type="molecule type" value="Genomic_DNA"/>
</dbReference>
<keyword evidence="3" id="KW-0732">Signal</keyword>
<reference evidence="5" key="2">
    <citation type="journal article" date="2021" name="PeerJ">
        <title>Extensive microbial diversity within the chicken gut microbiome revealed by metagenomics and culture.</title>
        <authorList>
            <person name="Gilroy R."/>
            <person name="Ravi A."/>
            <person name="Getino M."/>
            <person name="Pursley I."/>
            <person name="Horton D.L."/>
            <person name="Alikhan N.F."/>
            <person name="Baker D."/>
            <person name="Gharbi K."/>
            <person name="Hall N."/>
            <person name="Watson M."/>
            <person name="Adriaenssens E.M."/>
            <person name="Foster-Nyarko E."/>
            <person name="Jarju S."/>
            <person name="Secka A."/>
            <person name="Antonio M."/>
            <person name="Oren A."/>
            <person name="Chaudhuri R.R."/>
            <person name="La Ragione R."/>
            <person name="Hildebrand F."/>
            <person name="Pallen M.J."/>
        </authorList>
    </citation>
    <scope>NUCLEOTIDE SEQUENCE</scope>
    <source>
        <strain evidence="5">B1-20833</strain>
    </source>
</reference>
<reference evidence="5" key="1">
    <citation type="submission" date="2020-10" db="EMBL/GenBank/DDBJ databases">
        <authorList>
            <person name="Gilroy R."/>
        </authorList>
    </citation>
    <scope>NUCLEOTIDE SEQUENCE</scope>
    <source>
        <strain evidence="5">B1-20833</strain>
    </source>
</reference>
<evidence type="ECO:0000313" key="5">
    <source>
        <dbReference type="EMBL" id="MBO8452933.1"/>
    </source>
</evidence>
<name>A0A9D9EVC9_9BACT</name>
<evidence type="ECO:0000313" key="6">
    <source>
        <dbReference type="Proteomes" id="UP000823661"/>
    </source>
</evidence>
<feature type="chain" id="PRO_5038427909" evidence="3">
    <location>
        <begin position="32"/>
        <end position="423"/>
    </location>
</feature>
<keyword evidence="1" id="KW-0472">Membrane</keyword>
<gene>
    <name evidence="5" type="ORF">IAC06_08670</name>
</gene>
<dbReference type="SUPFAM" id="SSF103088">
    <property type="entry name" value="OmpA-like"/>
    <property type="match status" value="1"/>
</dbReference>
<dbReference type="GO" id="GO:0016020">
    <property type="term" value="C:membrane"/>
    <property type="evidence" value="ECO:0007669"/>
    <property type="project" value="UniProtKB-UniRule"/>
</dbReference>
<proteinExistence type="predicted"/>
<dbReference type="InterPro" id="IPR036737">
    <property type="entry name" value="OmpA-like_sf"/>
</dbReference>
<protein>
    <submittedName>
        <fullName evidence="5">OmpA family protein</fullName>
    </submittedName>
</protein>
<comment type="caution">
    <text evidence="5">The sequence shown here is derived from an EMBL/GenBank/DDBJ whole genome shotgun (WGS) entry which is preliminary data.</text>
</comment>
<feature type="signal peptide" evidence="3">
    <location>
        <begin position="1"/>
        <end position="31"/>
    </location>
</feature>